<dbReference type="Proteomes" id="UP000435357">
    <property type="component" value="Unassembled WGS sequence"/>
</dbReference>
<evidence type="ECO:0000259" key="1">
    <source>
        <dbReference type="Pfam" id="PF02617"/>
    </source>
</evidence>
<dbReference type="GO" id="GO:0030163">
    <property type="term" value="P:protein catabolic process"/>
    <property type="evidence" value="ECO:0007669"/>
    <property type="project" value="InterPro"/>
</dbReference>
<gene>
    <name evidence="2" type="ORF">F3059_07035</name>
</gene>
<dbReference type="EMBL" id="WACR01000005">
    <property type="protein sequence ID" value="KAB1064445.1"/>
    <property type="molecule type" value="Genomic_DNA"/>
</dbReference>
<reference evidence="2 3" key="1">
    <citation type="submission" date="2019-09" db="EMBL/GenBank/DDBJ databases">
        <title>Genomes of Cryomorphaceae.</title>
        <authorList>
            <person name="Bowman J.P."/>
        </authorList>
    </citation>
    <scope>NUCLEOTIDE SEQUENCE [LARGE SCALE GENOMIC DNA]</scope>
    <source>
        <strain evidence="2 3">KCTC 52047</strain>
    </source>
</reference>
<dbReference type="InterPro" id="IPR014719">
    <property type="entry name" value="Ribosomal_bL12_C/ClpS-like"/>
</dbReference>
<keyword evidence="2" id="KW-0645">Protease</keyword>
<dbReference type="OrthoDB" id="598046at2"/>
<keyword evidence="3" id="KW-1185">Reference proteome</keyword>
<organism evidence="2 3">
    <name type="scientific">Salibacter halophilus</name>
    <dbReference type="NCBI Taxonomy" id="1803916"/>
    <lineage>
        <taxon>Bacteria</taxon>
        <taxon>Pseudomonadati</taxon>
        <taxon>Bacteroidota</taxon>
        <taxon>Flavobacteriia</taxon>
        <taxon>Flavobacteriales</taxon>
        <taxon>Salibacteraceae</taxon>
        <taxon>Salibacter</taxon>
    </lineage>
</organism>
<dbReference type="RefSeq" id="WP_151167847.1">
    <property type="nucleotide sequence ID" value="NZ_WACR01000005.1"/>
</dbReference>
<evidence type="ECO:0000313" key="2">
    <source>
        <dbReference type="EMBL" id="KAB1064445.1"/>
    </source>
</evidence>
<protein>
    <submittedName>
        <fullName evidence="2">ATP-dependent Clp protease adaptor ClpS</fullName>
    </submittedName>
</protein>
<dbReference type="AlphaFoldDB" id="A0A6N6M4Y7"/>
<dbReference type="GO" id="GO:0006508">
    <property type="term" value="P:proteolysis"/>
    <property type="evidence" value="ECO:0007669"/>
    <property type="project" value="UniProtKB-KW"/>
</dbReference>
<keyword evidence="2" id="KW-0378">Hydrolase</keyword>
<dbReference type="SUPFAM" id="SSF54736">
    <property type="entry name" value="ClpS-like"/>
    <property type="match status" value="1"/>
</dbReference>
<dbReference type="Pfam" id="PF02617">
    <property type="entry name" value="ClpS"/>
    <property type="match status" value="1"/>
</dbReference>
<dbReference type="GO" id="GO:0008233">
    <property type="term" value="F:peptidase activity"/>
    <property type="evidence" value="ECO:0007669"/>
    <property type="project" value="UniProtKB-KW"/>
</dbReference>
<dbReference type="InterPro" id="IPR003769">
    <property type="entry name" value="ClpS_core"/>
</dbReference>
<comment type="caution">
    <text evidence="2">The sequence shown here is derived from an EMBL/GenBank/DDBJ whole genome shotgun (WGS) entry which is preliminary data.</text>
</comment>
<evidence type="ECO:0000313" key="3">
    <source>
        <dbReference type="Proteomes" id="UP000435357"/>
    </source>
</evidence>
<sequence length="98" mass="11292">MELPILNGIPGVEEQEETDVLVEENDENKIILFNDEVNTFDYVIQCLIEVCEHDMNQAEQCTMLVHYKGKCDVKRGSIEDLKPKCEELLRRGLSAEIH</sequence>
<feature type="domain" description="Adaptor protein ClpS core" evidence="1">
    <location>
        <begin position="24"/>
        <end position="91"/>
    </location>
</feature>
<proteinExistence type="predicted"/>
<accession>A0A6N6M4Y7</accession>
<dbReference type="Gene3D" id="3.30.1390.10">
    <property type="match status" value="1"/>
</dbReference>
<name>A0A6N6M4Y7_9FLAO</name>